<feature type="transmembrane region" description="Helical" evidence="2">
    <location>
        <begin position="20"/>
        <end position="39"/>
    </location>
</feature>
<protein>
    <submittedName>
        <fullName evidence="3">Uncharacterized protein</fullName>
    </submittedName>
</protein>
<dbReference type="EMBL" id="OM818327">
    <property type="protein sequence ID" value="UOK18020.1"/>
    <property type="molecule type" value="Genomic_DNA"/>
</dbReference>
<reference evidence="3" key="1">
    <citation type="submission" date="2022-02" db="EMBL/GenBank/DDBJ databases">
        <authorList>
            <person name="Bastian A.M."/>
            <person name="Blankespoor M.J."/>
            <person name="Fynaardt G.K."/>
            <person name="Gilmeister S.A."/>
            <person name="Hurley E."/>
            <person name="Jones M."/>
            <person name="McKenney E.J."/>
            <person name="Olguin A.N."/>
            <person name="Rens M.N."/>
            <person name="Sterk A.E."/>
            <person name="Swart S.M."/>
            <person name="Thurm C.L."/>
            <person name="Trevino A."/>
            <person name="VanEgdom A."/>
            <person name="Veach M.C."/>
            <person name="Pavich L.R."/>
            <person name="Tolsma S."/>
            <person name="Garlena R.A."/>
            <person name="Russell D.A."/>
            <person name="Jacobs-Sera D."/>
            <person name="Hatfull G.F."/>
        </authorList>
    </citation>
    <scope>NUCLEOTIDE SEQUENCE</scope>
</reference>
<feature type="coiled-coil region" evidence="1">
    <location>
        <begin position="48"/>
        <end position="86"/>
    </location>
</feature>
<accession>A0AAE9KEU7</accession>
<name>A0AAE9KEU7_9CAUD</name>
<evidence type="ECO:0000313" key="3">
    <source>
        <dbReference type="EMBL" id="UOK18020.1"/>
    </source>
</evidence>
<keyword evidence="2" id="KW-0812">Transmembrane</keyword>
<keyword evidence="2" id="KW-0472">Membrane</keyword>
<keyword evidence="2" id="KW-1133">Transmembrane helix</keyword>
<evidence type="ECO:0000256" key="2">
    <source>
        <dbReference type="SAM" id="Phobius"/>
    </source>
</evidence>
<dbReference type="KEGG" id="vg:80559357"/>
<evidence type="ECO:0000256" key="1">
    <source>
        <dbReference type="SAM" id="Coils"/>
    </source>
</evidence>
<dbReference type="RefSeq" id="YP_010842562.1">
    <property type="nucleotide sequence ID" value="NC_079142.1"/>
</dbReference>
<dbReference type="GeneID" id="80559357"/>
<keyword evidence="1" id="KW-0175">Coiled coil</keyword>
<sequence>MTNTTTMTLAETVFTPENIGVVTALIVAITTAIATIIGARSKAKIDSRAELEAELTIAKSRLTAAREEHADDVNRYVAEIASLEERLKARDKTIHHMDERIVALVTWIARLRRRLVDHEIELPEKPAGLDD</sequence>
<dbReference type="Proteomes" id="UP000831266">
    <property type="component" value="Segment"/>
</dbReference>
<keyword evidence="4" id="KW-1185">Reference proteome</keyword>
<evidence type="ECO:0000313" key="4">
    <source>
        <dbReference type="Proteomes" id="UP000831266"/>
    </source>
</evidence>
<organism evidence="3 4">
    <name type="scientific">Gordonia phage Santhid</name>
    <dbReference type="NCBI Taxonomy" id="2927281"/>
    <lineage>
        <taxon>Viruses</taxon>
        <taxon>Duplodnaviria</taxon>
        <taxon>Heunggongvirae</taxon>
        <taxon>Uroviricota</taxon>
        <taxon>Caudoviricetes</taxon>
        <taxon>Santhisvirus</taxon>
        <taxon>Santhisvirus santhid</taxon>
    </lineage>
</organism>
<proteinExistence type="predicted"/>
<gene>
    <name evidence="3" type="primary">24</name>
    <name evidence="3" type="ORF">SEA_SANTHID_24</name>
</gene>